<protein>
    <submittedName>
        <fullName evidence="1">Uncharacterized protein</fullName>
    </submittedName>
</protein>
<name>A0A0E9S2J9_ANGAN</name>
<dbReference type="EMBL" id="GBXM01073697">
    <property type="protein sequence ID" value="JAH34880.1"/>
    <property type="molecule type" value="Transcribed_RNA"/>
</dbReference>
<reference evidence="1" key="1">
    <citation type="submission" date="2014-11" db="EMBL/GenBank/DDBJ databases">
        <authorList>
            <person name="Amaro Gonzalez C."/>
        </authorList>
    </citation>
    <scope>NUCLEOTIDE SEQUENCE</scope>
</reference>
<sequence length="35" mass="4098">MCALEVVIMLRKHNIYWRNVQIAEMILSEQGSHSP</sequence>
<dbReference type="AlphaFoldDB" id="A0A0E9S2J9"/>
<reference evidence="1" key="2">
    <citation type="journal article" date="2015" name="Fish Shellfish Immunol.">
        <title>Early steps in the European eel (Anguilla anguilla)-Vibrio vulnificus interaction in the gills: Role of the RtxA13 toxin.</title>
        <authorList>
            <person name="Callol A."/>
            <person name="Pajuelo D."/>
            <person name="Ebbesson L."/>
            <person name="Teles M."/>
            <person name="MacKenzie S."/>
            <person name="Amaro C."/>
        </authorList>
    </citation>
    <scope>NUCLEOTIDE SEQUENCE</scope>
</reference>
<accession>A0A0E9S2J9</accession>
<evidence type="ECO:0000313" key="1">
    <source>
        <dbReference type="EMBL" id="JAH34880.1"/>
    </source>
</evidence>
<proteinExistence type="predicted"/>
<organism evidence="1">
    <name type="scientific">Anguilla anguilla</name>
    <name type="common">European freshwater eel</name>
    <name type="synonym">Muraena anguilla</name>
    <dbReference type="NCBI Taxonomy" id="7936"/>
    <lineage>
        <taxon>Eukaryota</taxon>
        <taxon>Metazoa</taxon>
        <taxon>Chordata</taxon>
        <taxon>Craniata</taxon>
        <taxon>Vertebrata</taxon>
        <taxon>Euteleostomi</taxon>
        <taxon>Actinopterygii</taxon>
        <taxon>Neopterygii</taxon>
        <taxon>Teleostei</taxon>
        <taxon>Anguilliformes</taxon>
        <taxon>Anguillidae</taxon>
        <taxon>Anguilla</taxon>
    </lineage>
</organism>